<protein>
    <submittedName>
        <fullName evidence="1">Uncharacterized protein</fullName>
    </submittedName>
</protein>
<reference evidence="1 2" key="1">
    <citation type="submission" date="2007-11" db="EMBL/GenBank/DDBJ databases">
        <authorList>
            <consortium name="The Salmonella enterica serovar Paratyphi B Genome Sequencing Project"/>
            <person name="McClelland M."/>
            <person name="Sanderson E.K."/>
            <person name="Porwollik S."/>
            <person name="Spieth J."/>
            <person name="Clifton W.S."/>
            <person name="Fulton R."/>
            <person name="Cordes M."/>
            <person name="Wollam A."/>
            <person name="Shah N."/>
            <person name="Pepin K."/>
            <person name="Bhonagiri V."/>
            <person name="Nash W."/>
            <person name="Johnson M."/>
            <person name="Thiruvilangam P."/>
            <person name="Wilson R."/>
        </authorList>
    </citation>
    <scope>NUCLEOTIDE SEQUENCE [LARGE SCALE GENOMIC DNA]</scope>
    <source>
        <strain evidence="2">ATCC BAA-1250 / SPB7</strain>
    </source>
</reference>
<evidence type="ECO:0000313" key="2">
    <source>
        <dbReference type="Proteomes" id="UP000008556"/>
    </source>
</evidence>
<evidence type="ECO:0000313" key="1">
    <source>
        <dbReference type="EMBL" id="ABX70215.1"/>
    </source>
</evidence>
<sequence>MPDGKINQQSCGNMHIIHDAQRPGVYLGSAIVPHKVANAGRHHAEKHQNAPLQRGFRQLLRVPQQRPRHRRHQKRPQIEPRKGVVLRHGTGLHQTFIPHHSDSETDIRKLHQEQTDPKMVGHAIVANNPGANHRQQRAKCIAPAQTTLTHHIVNQRDIERRQNGKQQQFGYGQIEVSMEAQHIHDAKLHRPHQHIQADGF</sequence>
<name>A0A6C6Z967_SALPB</name>
<dbReference type="AlphaFoldDB" id="A0A6C6Z967"/>
<dbReference type="Proteomes" id="UP000008556">
    <property type="component" value="Chromosome"/>
</dbReference>
<proteinExistence type="predicted"/>
<dbReference type="KEGG" id="spq:SPAB_04916"/>
<accession>A0A6C6Z967</accession>
<gene>
    <name evidence="1" type="ordered locus">SPAB_04916</name>
</gene>
<organism evidence="1 2">
    <name type="scientific">Salmonella paratyphi B (strain ATCC BAA-1250 / SPB7)</name>
    <dbReference type="NCBI Taxonomy" id="1016998"/>
    <lineage>
        <taxon>Bacteria</taxon>
        <taxon>Pseudomonadati</taxon>
        <taxon>Pseudomonadota</taxon>
        <taxon>Gammaproteobacteria</taxon>
        <taxon>Enterobacterales</taxon>
        <taxon>Enterobacteriaceae</taxon>
        <taxon>Salmonella</taxon>
    </lineage>
</organism>
<dbReference type="EMBL" id="CP000886">
    <property type="protein sequence ID" value="ABX70215.1"/>
    <property type="molecule type" value="Genomic_DNA"/>
</dbReference>